<dbReference type="PROSITE" id="PS51257">
    <property type="entry name" value="PROKAR_LIPOPROTEIN"/>
    <property type="match status" value="1"/>
</dbReference>
<feature type="region of interest" description="Disordered" evidence="1">
    <location>
        <begin position="44"/>
        <end position="64"/>
    </location>
</feature>
<evidence type="ECO:0000313" key="2">
    <source>
        <dbReference type="EMBL" id="PPB80239.1"/>
    </source>
</evidence>
<sequence length="345" mass="38843">MRQGLGRFGANPRPALRRIWWTMAGCLALAACEEAPIAPRDRLAAEPPAQSQPAQPEPSAESAAERRYYARIQENYLARGLLRGNDRIEDAPFDAEDLARNFLRIAFFDEFVERDGKLVAEPREGRLQRWEGPVRLSVEFGPSVDEAQRRADLAAIDAYAARLARLTGLRISRSDWRPNHLVLILNSDERKEALDRIRAFAPAISPAALQSVRDMARQTYCTVIALSDDTSHVYVSAVTVIRAELAYRMRLACIHEELAQSLGLVNDSPHARPSIFNDNEEFALLTPQDELMLRILYDPRLRPGMTLAEAEPIVRQIARELLPETQAETAMTVEDRLAFGYARGR</sequence>
<protein>
    <recommendedName>
        <fullName evidence="4">DUF2927 family protein</fullName>
    </recommendedName>
</protein>
<reference evidence="2 3" key="1">
    <citation type="submission" date="2018-01" db="EMBL/GenBank/DDBJ databases">
        <title>Genomic Encyclopedia of Archaeal and Bacterial Type Strains, Phase II (KMG-II): from individual species to whole genera.</title>
        <authorList>
            <person name="Goeker M."/>
        </authorList>
    </citation>
    <scope>NUCLEOTIDE SEQUENCE [LARGE SCALE GENOMIC DNA]</scope>
    <source>
        <strain evidence="2 3">DSM 12048</strain>
    </source>
</reference>
<comment type="caution">
    <text evidence="2">The sequence shown here is derived from an EMBL/GenBank/DDBJ whole genome shotgun (WGS) entry which is preliminary data.</text>
</comment>
<dbReference type="InterPro" id="IPR021323">
    <property type="entry name" value="DUF2927"/>
</dbReference>
<feature type="compositionally biased region" description="Low complexity" evidence="1">
    <location>
        <begin position="45"/>
        <end position="62"/>
    </location>
</feature>
<organism evidence="2 3">
    <name type="scientific">Albidovulum inexpectatum</name>
    <dbReference type="NCBI Taxonomy" id="196587"/>
    <lineage>
        <taxon>Bacteria</taxon>
        <taxon>Pseudomonadati</taxon>
        <taxon>Pseudomonadota</taxon>
        <taxon>Alphaproteobacteria</taxon>
        <taxon>Rhodobacterales</taxon>
        <taxon>Paracoccaceae</taxon>
        <taxon>Albidovulum</taxon>
    </lineage>
</organism>
<gene>
    <name evidence="2" type="ORF">LV82_02113</name>
</gene>
<dbReference type="AlphaFoldDB" id="A0A2S5JFN4"/>
<accession>A0A2S5JFN4</accession>
<dbReference type="Pfam" id="PF11150">
    <property type="entry name" value="DUF2927"/>
    <property type="match status" value="1"/>
</dbReference>
<evidence type="ECO:0008006" key="4">
    <source>
        <dbReference type="Google" id="ProtNLM"/>
    </source>
</evidence>
<keyword evidence="3" id="KW-1185">Reference proteome</keyword>
<evidence type="ECO:0000313" key="3">
    <source>
        <dbReference type="Proteomes" id="UP000239736"/>
    </source>
</evidence>
<evidence type="ECO:0000256" key="1">
    <source>
        <dbReference type="SAM" id="MobiDB-lite"/>
    </source>
</evidence>
<dbReference type="EMBL" id="PRDS01000006">
    <property type="protein sequence ID" value="PPB80239.1"/>
    <property type="molecule type" value="Genomic_DNA"/>
</dbReference>
<name>A0A2S5JFN4_9RHOB</name>
<proteinExistence type="predicted"/>
<dbReference type="Proteomes" id="UP000239736">
    <property type="component" value="Unassembled WGS sequence"/>
</dbReference>